<comment type="subcellular location">
    <subcellularLocation>
        <location evidence="1">Membrane</location>
        <topology evidence="1">Single-pass type I membrane protein</topology>
    </subcellularLocation>
</comment>
<dbReference type="Pfam" id="PF13927">
    <property type="entry name" value="Ig_3"/>
    <property type="match status" value="3"/>
</dbReference>
<proteinExistence type="predicted"/>
<dbReference type="PROSITE" id="PS50835">
    <property type="entry name" value="IG_LIKE"/>
    <property type="match status" value="5"/>
</dbReference>
<evidence type="ECO:0000256" key="8">
    <source>
        <dbReference type="SAM" id="SignalP"/>
    </source>
</evidence>
<dbReference type="InterPro" id="IPR013162">
    <property type="entry name" value="CD80_C2-set"/>
</dbReference>
<keyword evidence="2 7" id="KW-0472">Membrane</keyword>
<keyword evidence="8" id="KW-0732">Signal</keyword>
<dbReference type="SMART" id="SM00408">
    <property type="entry name" value="IGc2"/>
    <property type="match status" value="5"/>
</dbReference>
<dbReference type="InterPro" id="IPR036179">
    <property type="entry name" value="Ig-like_dom_sf"/>
</dbReference>
<dbReference type="GO" id="GO:0098609">
    <property type="term" value="P:cell-cell adhesion"/>
    <property type="evidence" value="ECO:0007669"/>
    <property type="project" value="TreeGrafter"/>
</dbReference>
<dbReference type="Pfam" id="PF08205">
    <property type="entry name" value="C2-set_2"/>
    <property type="match status" value="1"/>
</dbReference>
<sequence length="690" mass="75169">MAAAPCGVRGVVAGLLYVIASLWRANAASYKVQPQSAAVLRGQAVTLPCTFSGLTGEDVVVWEGPPDFRIISMGTKVTAGYGRHFVIGDTSAGEYNLQIRGVTLGDAGGYRCSTPSVPAAPNAALTVIVPLAKPPEIIGGKRPTPVGQRLLLTCSSQGGYPPPTLSWLNGTKLLKRGKTPRNQDMKQISLDFVLTKVKKWDNGNNLTCVADQGLQGVVRPLTSSKIVSVSYPPTVTVPDPSKRAKEGDMVNLTCVVDSNPPAVVTWRKLRGTLNQGINDRGQTLSLPKVSQHDSGIYQCNADNEIAPPGMGTVSLDVLYQSWIDPSLNSKVSVMYGQDGFLLECSARGNPTPRVRWRRKDTSLYWDNPLRFHRVRYDVEGTYQCVATNEGFPATTRDTYVDVVGRPYILQRSTTFTVRRGDTARLSCEIMSDPVPKTIQWAWRDVQGLESPLSGGESGVDITEELILGGKLSILSINGITEGWKGTYMCKGTNMFGTDQREFRLEVTGSPHTLVIVVGISVMVAVMAAVAAIFVFFFRKKWLGDDRKSDTTSVTVSRPMPPPPGYNKNKLDQLGSLEIKDIDGLIEIHEMNGTLKPRPPPRVDKEWTAIGLSYPGLVQPLPPYSTVDRQQPEGEDRRLGSQQSQSDAPQPPPKARWTPSRSGGDRRCSATCDPDRPGRYRAPRSDQTTAA</sequence>
<feature type="domain" description="Ig-like" evidence="9">
    <location>
        <begin position="135"/>
        <end position="228"/>
    </location>
</feature>
<accession>A0A8J9YQ71</accession>
<evidence type="ECO:0000256" key="2">
    <source>
        <dbReference type="ARBA" id="ARBA00023136"/>
    </source>
</evidence>
<dbReference type="InterPro" id="IPR003598">
    <property type="entry name" value="Ig_sub2"/>
</dbReference>
<dbReference type="InterPro" id="IPR003599">
    <property type="entry name" value="Ig_sub"/>
</dbReference>
<dbReference type="EMBL" id="OV696686">
    <property type="protein sequence ID" value="CAH1229879.1"/>
    <property type="molecule type" value="Genomic_DNA"/>
</dbReference>
<keyword evidence="3" id="KW-1015">Disulfide bond</keyword>
<feature type="region of interest" description="Disordered" evidence="6">
    <location>
        <begin position="619"/>
        <end position="690"/>
    </location>
</feature>
<dbReference type="Gene3D" id="2.60.40.10">
    <property type="entry name" value="Immunoglobulins"/>
    <property type="match status" value="5"/>
</dbReference>
<keyword evidence="7" id="KW-0812">Transmembrane</keyword>
<dbReference type="Proteomes" id="UP000838412">
    <property type="component" value="Chromosome 1"/>
</dbReference>
<evidence type="ECO:0000256" key="4">
    <source>
        <dbReference type="ARBA" id="ARBA00023180"/>
    </source>
</evidence>
<evidence type="ECO:0000256" key="5">
    <source>
        <dbReference type="ARBA" id="ARBA00023319"/>
    </source>
</evidence>
<evidence type="ECO:0000313" key="11">
    <source>
        <dbReference type="Proteomes" id="UP000838412"/>
    </source>
</evidence>
<keyword evidence="11" id="KW-1185">Reference proteome</keyword>
<dbReference type="SUPFAM" id="SSF48726">
    <property type="entry name" value="Immunoglobulin"/>
    <property type="match status" value="5"/>
</dbReference>
<feature type="domain" description="Ig-like" evidence="9">
    <location>
        <begin position="406"/>
        <end position="507"/>
    </location>
</feature>
<dbReference type="InterPro" id="IPR013783">
    <property type="entry name" value="Ig-like_fold"/>
</dbReference>
<dbReference type="InterPro" id="IPR051275">
    <property type="entry name" value="Cell_adhesion_signaling"/>
</dbReference>
<dbReference type="GO" id="GO:0005886">
    <property type="term" value="C:plasma membrane"/>
    <property type="evidence" value="ECO:0007669"/>
    <property type="project" value="TreeGrafter"/>
</dbReference>
<dbReference type="GO" id="GO:0005911">
    <property type="term" value="C:cell-cell junction"/>
    <property type="evidence" value="ECO:0007669"/>
    <property type="project" value="TreeGrafter"/>
</dbReference>
<dbReference type="PANTHER" id="PTHR11640:SF164">
    <property type="entry name" value="MAM DOMAIN-CONTAINING GLYCOSYLPHOSPHATIDYLINOSITOL ANCHOR PROTEIN 1"/>
    <property type="match status" value="1"/>
</dbReference>
<keyword evidence="5" id="KW-0393">Immunoglobulin domain</keyword>
<dbReference type="PANTHER" id="PTHR11640">
    <property type="entry name" value="NEPHRIN"/>
    <property type="match status" value="1"/>
</dbReference>
<feature type="domain" description="Ig-like" evidence="9">
    <location>
        <begin position="28"/>
        <end position="126"/>
    </location>
</feature>
<feature type="compositionally biased region" description="Basic and acidic residues" evidence="6">
    <location>
        <begin position="662"/>
        <end position="677"/>
    </location>
</feature>
<evidence type="ECO:0000313" key="10">
    <source>
        <dbReference type="EMBL" id="CAH1229879.1"/>
    </source>
</evidence>
<dbReference type="SMART" id="SM00409">
    <property type="entry name" value="IG"/>
    <property type="match status" value="5"/>
</dbReference>
<keyword evidence="4" id="KW-0325">Glycoprotein</keyword>
<organism evidence="10 11">
    <name type="scientific">Branchiostoma lanceolatum</name>
    <name type="common">Common lancelet</name>
    <name type="synonym">Amphioxus lanceolatum</name>
    <dbReference type="NCBI Taxonomy" id="7740"/>
    <lineage>
        <taxon>Eukaryota</taxon>
        <taxon>Metazoa</taxon>
        <taxon>Chordata</taxon>
        <taxon>Cephalochordata</taxon>
        <taxon>Leptocardii</taxon>
        <taxon>Amphioxiformes</taxon>
        <taxon>Branchiostomatidae</taxon>
        <taxon>Branchiostoma</taxon>
    </lineage>
</organism>
<feature type="compositionally biased region" description="Basic and acidic residues" evidence="6">
    <location>
        <begin position="629"/>
        <end position="638"/>
    </location>
</feature>
<feature type="domain" description="Ig-like" evidence="9">
    <location>
        <begin position="325"/>
        <end position="401"/>
    </location>
</feature>
<gene>
    <name evidence="10" type="primary">KIRREL</name>
    <name evidence="10" type="ORF">BLAG_LOCUS923</name>
</gene>
<dbReference type="InterPro" id="IPR007110">
    <property type="entry name" value="Ig-like_dom"/>
</dbReference>
<feature type="region of interest" description="Disordered" evidence="6">
    <location>
        <begin position="546"/>
        <end position="570"/>
    </location>
</feature>
<protein>
    <submittedName>
        <fullName evidence="10">KIRREL protein</fullName>
    </submittedName>
</protein>
<feature type="signal peptide" evidence="8">
    <location>
        <begin position="1"/>
        <end position="27"/>
    </location>
</feature>
<evidence type="ECO:0000256" key="1">
    <source>
        <dbReference type="ARBA" id="ARBA00004479"/>
    </source>
</evidence>
<evidence type="ECO:0000256" key="3">
    <source>
        <dbReference type="ARBA" id="ARBA00023157"/>
    </source>
</evidence>
<keyword evidence="7" id="KW-1133">Transmembrane helix</keyword>
<dbReference type="GO" id="GO:0050839">
    <property type="term" value="F:cell adhesion molecule binding"/>
    <property type="evidence" value="ECO:0007669"/>
    <property type="project" value="TreeGrafter"/>
</dbReference>
<evidence type="ECO:0000256" key="7">
    <source>
        <dbReference type="SAM" id="Phobius"/>
    </source>
</evidence>
<name>A0A8J9YQ71_BRALA</name>
<feature type="transmembrane region" description="Helical" evidence="7">
    <location>
        <begin position="513"/>
        <end position="537"/>
    </location>
</feature>
<feature type="domain" description="Ig-like" evidence="9">
    <location>
        <begin position="232"/>
        <end position="314"/>
    </location>
</feature>
<evidence type="ECO:0000259" key="9">
    <source>
        <dbReference type="PROSITE" id="PS50835"/>
    </source>
</evidence>
<dbReference type="AlphaFoldDB" id="A0A8J9YQ71"/>
<evidence type="ECO:0000256" key="6">
    <source>
        <dbReference type="SAM" id="MobiDB-lite"/>
    </source>
</evidence>
<reference evidence="10" key="1">
    <citation type="submission" date="2022-01" db="EMBL/GenBank/DDBJ databases">
        <authorList>
            <person name="Braso-Vives M."/>
        </authorList>
    </citation>
    <scope>NUCLEOTIDE SEQUENCE</scope>
</reference>
<feature type="chain" id="PRO_5035469249" evidence="8">
    <location>
        <begin position="28"/>
        <end position="690"/>
    </location>
</feature>
<dbReference type="OrthoDB" id="10039395at2759"/>